<dbReference type="InterPro" id="IPR012373">
    <property type="entry name" value="Ferrdict_sens_TM"/>
</dbReference>
<evidence type="ECO:0000313" key="4">
    <source>
        <dbReference type="EMBL" id="MFC3199934.1"/>
    </source>
</evidence>
<reference evidence="5" key="1">
    <citation type="journal article" date="2019" name="Int. J. Syst. Evol. Microbiol.">
        <title>The Global Catalogue of Microorganisms (GCM) 10K type strain sequencing project: providing services to taxonomists for standard genome sequencing and annotation.</title>
        <authorList>
            <consortium name="The Broad Institute Genomics Platform"/>
            <consortium name="The Broad Institute Genome Sequencing Center for Infectious Disease"/>
            <person name="Wu L."/>
            <person name="Ma J."/>
        </authorList>
    </citation>
    <scope>NUCLEOTIDE SEQUENCE [LARGE SCALE GENOMIC DNA]</scope>
    <source>
        <strain evidence="5">KCTC 52416</strain>
    </source>
</reference>
<dbReference type="Gene3D" id="2.60.120.1440">
    <property type="match status" value="1"/>
</dbReference>
<keyword evidence="1" id="KW-0472">Membrane</keyword>
<keyword evidence="1" id="KW-1133">Transmembrane helix</keyword>
<feature type="domain" description="FecR protein" evidence="2">
    <location>
        <begin position="190"/>
        <end position="284"/>
    </location>
</feature>
<keyword evidence="5" id="KW-1185">Reference proteome</keyword>
<keyword evidence="1" id="KW-0812">Transmembrane</keyword>
<dbReference type="InterPro" id="IPR006860">
    <property type="entry name" value="FecR"/>
</dbReference>
<accession>A0ABV7JT36</accession>
<feature type="transmembrane region" description="Helical" evidence="1">
    <location>
        <begin position="84"/>
        <end position="106"/>
    </location>
</feature>
<dbReference type="InterPro" id="IPR032508">
    <property type="entry name" value="FecR_C"/>
</dbReference>
<evidence type="ECO:0000259" key="2">
    <source>
        <dbReference type="Pfam" id="PF04773"/>
    </source>
</evidence>
<name>A0ABV7JT36_9SPHI</name>
<proteinExistence type="predicted"/>
<feature type="domain" description="Protein FecR C-terminal" evidence="3">
    <location>
        <begin position="333"/>
        <end position="400"/>
    </location>
</feature>
<dbReference type="Pfam" id="PF04773">
    <property type="entry name" value="FecR"/>
    <property type="match status" value="1"/>
</dbReference>
<dbReference type="Gene3D" id="3.55.50.30">
    <property type="match status" value="1"/>
</dbReference>
<dbReference type="Pfam" id="PF16344">
    <property type="entry name" value="FecR_C"/>
    <property type="match status" value="1"/>
</dbReference>
<protein>
    <submittedName>
        <fullName evidence="4">FecR family protein</fullName>
    </submittedName>
</protein>
<comment type="caution">
    <text evidence="4">The sequence shown here is derived from an EMBL/GenBank/DDBJ whole genome shotgun (WGS) entry which is preliminary data.</text>
</comment>
<sequence>MEKKEHIRKLLDAFASGRISRAAFDELHQYLSANDQDEVIASWVDEHLRQEEDNDQIPVNRQKMISTIINHPDFERKSRRHSGLLRYTHWLGGTAALICIGIGLWWTQPVNEPWQEAEDNNTTVSATSLPASGTDKAVLRLADGTVVDLEEASNGVVASEAGVSVVMEGSELEYRQSAHSTGTVQAEHSIHIPKGKQYRLTLPDGSRVWLNAASSIIFPVQFAEDKRVVTIEGEAFFEIHHDSKKPFVVQTALQTLEVLGTTFNVSAYADDGYVKTALISGSVRVERSGDGPLAGRSLILSPGEQSLIEADGNTIRRAAVDTRRVASWKDGLFTFHNEPIEEVMRKVARWYDVEVEYRDGMAGKRIGGSVQRFQEVNKLMKALQATGLLRYQMEGGKILIMK</sequence>
<dbReference type="PANTHER" id="PTHR30273">
    <property type="entry name" value="PERIPLASMIC SIGNAL SENSOR AND SIGMA FACTOR ACTIVATOR FECR-RELATED"/>
    <property type="match status" value="1"/>
</dbReference>
<gene>
    <name evidence="4" type="ORF">ACFOET_20105</name>
</gene>
<evidence type="ECO:0000259" key="3">
    <source>
        <dbReference type="Pfam" id="PF16344"/>
    </source>
</evidence>
<evidence type="ECO:0000256" key="1">
    <source>
        <dbReference type="SAM" id="Phobius"/>
    </source>
</evidence>
<organism evidence="4 5">
    <name type="scientific">Parapedobacter deserti</name>
    <dbReference type="NCBI Taxonomy" id="1912957"/>
    <lineage>
        <taxon>Bacteria</taxon>
        <taxon>Pseudomonadati</taxon>
        <taxon>Bacteroidota</taxon>
        <taxon>Sphingobacteriia</taxon>
        <taxon>Sphingobacteriales</taxon>
        <taxon>Sphingobacteriaceae</taxon>
        <taxon>Parapedobacter</taxon>
    </lineage>
</organism>
<dbReference type="RefSeq" id="WP_379026039.1">
    <property type="nucleotide sequence ID" value="NZ_JBHRTA010000061.1"/>
</dbReference>
<dbReference type="Proteomes" id="UP001595526">
    <property type="component" value="Unassembled WGS sequence"/>
</dbReference>
<evidence type="ECO:0000313" key="5">
    <source>
        <dbReference type="Proteomes" id="UP001595526"/>
    </source>
</evidence>
<dbReference type="EMBL" id="JBHRTA010000061">
    <property type="protein sequence ID" value="MFC3199934.1"/>
    <property type="molecule type" value="Genomic_DNA"/>
</dbReference>
<dbReference type="PANTHER" id="PTHR30273:SF2">
    <property type="entry name" value="PROTEIN FECR"/>
    <property type="match status" value="1"/>
</dbReference>